<dbReference type="InterPro" id="IPR050298">
    <property type="entry name" value="Gram-neg_bact_OMP"/>
</dbReference>
<evidence type="ECO:0000256" key="2">
    <source>
        <dbReference type="ARBA" id="ARBA00007539"/>
    </source>
</evidence>
<feature type="chain" id="PRO_5019047777" evidence="5">
    <location>
        <begin position="23"/>
        <end position="367"/>
    </location>
</feature>
<evidence type="ECO:0000256" key="1">
    <source>
        <dbReference type="ARBA" id="ARBA00004571"/>
    </source>
</evidence>
<dbReference type="InterPro" id="IPR001702">
    <property type="entry name" value="Porin_Gram-ve"/>
</dbReference>
<reference evidence="6 7" key="1">
    <citation type="submission" date="2019-02" db="EMBL/GenBank/DDBJ databases">
        <authorList>
            <person name="Manzano-Marin A."/>
            <person name="Manzano-Marin A."/>
        </authorList>
    </citation>
    <scope>NUCLEOTIDE SEQUENCE [LARGE SCALE GENOMIC DNA]</scope>
    <source>
        <strain evidence="6 7">ErCisplendens/pseudotsugae</strain>
    </source>
</reference>
<organism evidence="6 7">
    <name type="scientific">Candidatus Erwinia haradaeae</name>
    <dbReference type="NCBI Taxonomy" id="1922217"/>
    <lineage>
        <taxon>Bacteria</taxon>
        <taxon>Pseudomonadati</taxon>
        <taxon>Pseudomonadota</taxon>
        <taxon>Gammaproteobacteria</taxon>
        <taxon>Enterobacterales</taxon>
        <taxon>Erwiniaceae</taxon>
        <taxon>Erwinia</taxon>
    </lineage>
</organism>
<dbReference type="PANTHER" id="PTHR34501">
    <property type="entry name" value="PROTEIN YDDL-RELATED"/>
    <property type="match status" value="1"/>
</dbReference>
<evidence type="ECO:0000256" key="4">
    <source>
        <dbReference type="ARBA" id="ARBA00023136"/>
    </source>
</evidence>
<dbReference type="EMBL" id="LR217705">
    <property type="protein sequence ID" value="VFP80117.1"/>
    <property type="molecule type" value="Genomic_DNA"/>
</dbReference>
<dbReference type="GO" id="GO:0034220">
    <property type="term" value="P:monoatomic ion transmembrane transport"/>
    <property type="evidence" value="ECO:0007669"/>
    <property type="project" value="InterPro"/>
</dbReference>
<keyword evidence="4" id="KW-0472">Membrane</keyword>
<dbReference type="GO" id="GO:0015288">
    <property type="term" value="F:porin activity"/>
    <property type="evidence" value="ECO:0007669"/>
    <property type="project" value="InterPro"/>
</dbReference>
<dbReference type="GO" id="GO:0009279">
    <property type="term" value="C:cell outer membrane"/>
    <property type="evidence" value="ECO:0007669"/>
    <property type="project" value="UniProtKB-SubCell"/>
</dbReference>
<dbReference type="PRINTS" id="PR00182">
    <property type="entry name" value="ECOLNEIPORIN"/>
</dbReference>
<dbReference type="InterPro" id="IPR001897">
    <property type="entry name" value="Porin_gammaproteobac"/>
</dbReference>
<evidence type="ECO:0000256" key="5">
    <source>
        <dbReference type="SAM" id="SignalP"/>
    </source>
</evidence>
<dbReference type="InterPro" id="IPR023614">
    <property type="entry name" value="Porin_dom_sf"/>
</dbReference>
<evidence type="ECO:0000313" key="7">
    <source>
        <dbReference type="Proteomes" id="UP000294338"/>
    </source>
</evidence>
<comment type="similarity">
    <text evidence="2">Belongs to the Gram-negative porin family.</text>
</comment>
<dbReference type="SUPFAM" id="SSF56935">
    <property type="entry name" value="Porins"/>
    <property type="match status" value="1"/>
</dbReference>
<accession>A0A451D357</accession>
<evidence type="ECO:0000256" key="3">
    <source>
        <dbReference type="ARBA" id="ARBA00022729"/>
    </source>
</evidence>
<dbReference type="PRINTS" id="PR00183">
    <property type="entry name" value="ECOLIPORIN"/>
</dbReference>
<dbReference type="RefSeq" id="WP_269319457.1">
    <property type="nucleotide sequence ID" value="NZ_LR217705.1"/>
</dbReference>
<dbReference type="AlphaFoldDB" id="A0A451D357"/>
<proteinExistence type="inferred from homology"/>
<evidence type="ECO:0000313" key="6">
    <source>
        <dbReference type="EMBL" id="VFP80117.1"/>
    </source>
</evidence>
<dbReference type="CDD" id="cd00342">
    <property type="entry name" value="gram_neg_porins"/>
    <property type="match status" value="1"/>
</dbReference>
<dbReference type="PANTHER" id="PTHR34501:SF2">
    <property type="entry name" value="OUTER MEMBRANE PORIN F-RELATED"/>
    <property type="match status" value="1"/>
</dbReference>
<sequence length="367" mass="40942" precursor="true">MIHRKILAVMIPALLSSGYVNSAEIYNKDGNKVDLYGTINLKHQSSKNTDDDGDKSHIRIGFRGETQISDLLSGYGQLEYSVQDNMSEKESNSGSQPHVGFAGFKFSDYGTLDYGRNYGVGHDPLAWTNALPMGRNDSAQANNGMIGRSNDLVTYRNSNLFGLIDGFDFALQYQGKNNTDKTTKDIKTENGRGFGSSMSYTTPMGIGVSAAYTTANRTENQKSAYLGSGHDTAETWAAAIKYDANNIYLATMYGETHNNAYIKNQVETKTVEGVVNKEQKFEAVAQYQFDFGLRPSLSYIQSIGKQITHFNHKELYKYIDVGTYYKFNTNLLTYIDYKINLLEKNHFTSNANISTDNTIGLGLIYKF</sequence>
<name>A0A451D357_9GAMM</name>
<feature type="signal peptide" evidence="5">
    <location>
        <begin position="1"/>
        <end position="22"/>
    </location>
</feature>
<dbReference type="InterPro" id="IPR033900">
    <property type="entry name" value="Gram_neg_porin_domain"/>
</dbReference>
<keyword evidence="3 5" id="KW-0732">Signal</keyword>
<dbReference type="Gene3D" id="2.40.160.10">
    <property type="entry name" value="Porin"/>
    <property type="match status" value="1"/>
</dbReference>
<protein>
    <submittedName>
        <fullName evidence="6">Outer membrane protein C</fullName>
    </submittedName>
</protein>
<dbReference type="Pfam" id="PF00267">
    <property type="entry name" value="Porin_1"/>
    <property type="match status" value="1"/>
</dbReference>
<dbReference type="Proteomes" id="UP000294338">
    <property type="component" value="Chromosome 1"/>
</dbReference>
<comment type="subcellular location">
    <subcellularLocation>
        <location evidence="1">Cell outer membrane</location>
        <topology evidence="1">Multi-pass membrane protein</topology>
    </subcellularLocation>
</comment>
<gene>
    <name evidence="6" type="primary">ompC</name>
    <name evidence="6" type="ORF">ERCISPPS3390_095</name>
</gene>